<keyword evidence="4" id="KW-1134">Transmembrane beta strand</keyword>
<evidence type="ECO:0000256" key="10">
    <source>
        <dbReference type="RuleBase" id="RU003357"/>
    </source>
</evidence>
<dbReference type="RefSeq" id="WP_175423618.1">
    <property type="nucleotide sequence ID" value="NZ_CP040709.1"/>
</dbReference>
<evidence type="ECO:0000256" key="3">
    <source>
        <dbReference type="ARBA" id="ARBA00022448"/>
    </source>
</evidence>
<feature type="domain" description="TonB-dependent receptor plug" evidence="14">
    <location>
        <begin position="77"/>
        <end position="173"/>
    </location>
</feature>
<dbReference type="InterPro" id="IPR012910">
    <property type="entry name" value="Plug_dom"/>
</dbReference>
<evidence type="ECO:0000256" key="8">
    <source>
        <dbReference type="ARBA" id="ARBA00023170"/>
    </source>
</evidence>
<evidence type="ECO:0000256" key="1">
    <source>
        <dbReference type="ARBA" id="ARBA00004571"/>
    </source>
</evidence>
<feature type="region of interest" description="Disordered" evidence="11">
    <location>
        <begin position="414"/>
        <end position="434"/>
    </location>
</feature>
<dbReference type="Gene3D" id="2.170.130.10">
    <property type="entry name" value="TonB-dependent receptor, plug domain"/>
    <property type="match status" value="1"/>
</dbReference>
<evidence type="ECO:0000313" key="16">
    <source>
        <dbReference type="Proteomes" id="UP000554837"/>
    </source>
</evidence>
<keyword evidence="7 10" id="KW-0472">Membrane</keyword>
<dbReference type="Pfam" id="PF00593">
    <property type="entry name" value="TonB_dep_Rec_b-barrel"/>
    <property type="match status" value="1"/>
</dbReference>
<dbReference type="InterPro" id="IPR039426">
    <property type="entry name" value="TonB-dep_rcpt-like"/>
</dbReference>
<dbReference type="InterPro" id="IPR036942">
    <property type="entry name" value="Beta-barrel_TonB_sf"/>
</dbReference>
<feature type="region of interest" description="Disordered" evidence="11">
    <location>
        <begin position="27"/>
        <end position="58"/>
    </location>
</feature>
<dbReference type="InterPro" id="IPR000531">
    <property type="entry name" value="Beta-barrel_TonB"/>
</dbReference>
<keyword evidence="6 10" id="KW-0798">TonB box</keyword>
<feature type="chain" id="PRO_5032294500" evidence="12">
    <location>
        <begin position="27"/>
        <end position="707"/>
    </location>
</feature>
<dbReference type="EMBL" id="JACHHO010000001">
    <property type="protein sequence ID" value="MBB5204206.1"/>
    <property type="molecule type" value="Genomic_DNA"/>
</dbReference>
<evidence type="ECO:0000256" key="9">
    <source>
        <dbReference type="ARBA" id="ARBA00023237"/>
    </source>
</evidence>
<evidence type="ECO:0000256" key="7">
    <source>
        <dbReference type="ARBA" id="ARBA00023136"/>
    </source>
</evidence>
<dbReference type="Proteomes" id="UP000554837">
    <property type="component" value="Unassembled WGS sequence"/>
</dbReference>
<comment type="subcellular location">
    <subcellularLocation>
        <location evidence="1">Cell outer membrane</location>
        <topology evidence="1">Multi-pass membrane protein</topology>
    </subcellularLocation>
</comment>
<accession>A0A840S5A7</accession>
<evidence type="ECO:0000256" key="11">
    <source>
        <dbReference type="SAM" id="MobiDB-lite"/>
    </source>
</evidence>
<dbReference type="GO" id="GO:0015344">
    <property type="term" value="F:siderophore uptake transmembrane transporter activity"/>
    <property type="evidence" value="ECO:0007669"/>
    <property type="project" value="TreeGrafter"/>
</dbReference>
<evidence type="ECO:0000313" key="15">
    <source>
        <dbReference type="EMBL" id="MBB5204206.1"/>
    </source>
</evidence>
<dbReference type="GO" id="GO:0009279">
    <property type="term" value="C:cell outer membrane"/>
    <property type="evidence" value="ECO:0007669"/>
    <property type="project" value="UniProtKB-SubCell"/>
</dbReference>
<keyword evidence="9" id="KW-0998">Cell outer membrane</keyword>
<dbReference type="SUPFAM" id="SSF56935">
    <property type="entry name" value="Porins"/>
    <property type="match status" value="1"/>
</dbReference>
<keyword evidence="5" id="KW-0812">Transmembrane</keyword>
<comment type="similarity">
    <text evidence="2 10">Belongs to the TonB-dependent receptor family.</text>
</comment>
<dbReference type="Gene3D" id="2.40.170.20">
    <property type="entry name" value="TonB-dependent receptor, beta-barrel domain"/>
    <property type="match status" value="1"/>
</dbReference>
<dbReference type="AlphaFoldDB" id="A0A840S5A7"/>
<feature type="domain" description="TonB-dependent receptor-like beta-barrel" evidence="13">
    <location>
        <begin position="287"/>
        <end position="664"/>
    </location>
</feature>
<protein>
    <submittedName>
        <fullName evidence="15">Iron complex outermembrane receptor protein</fullName>
    </submittedName>
</protein>
<evidence type="ECO:0000256" key="6">
    <source>
        <dbReference type="ARBA" id="ARBA00023077"/>
    </source>
</evidence>
<dbReference type="InterPro" id="IPR037066">
    <property type="entry name" value="Plug_dom_sf"/>
</dbReference>
<feature type="signal peptide" evidence="12">
    <location>
        <begin position="1"/>
        <end position="26"/>
    </location>
</feature>
<dbReference type="PANTHER" id="PTHR30069">
    <property type="entry name" value="TONB-DEPENDENT OUTER MEMBRANE RECEPTOR"/>
    <property type="match status" value="1"/>
</dbReference>
<evidence type="ECO:0000259" key="13">
    <source>
        <dbReference type="Pfam" id="PF00593"/>
    </source>
</evidence>
<keyword evidence="3" id="KW-0813">Transport</keyword>
<comment type="caution">
    <text evidence="15">The sequence shown here is derived from an EMBL/GenBank/DDBJ whole genome shotgun (WGS) entry which is preliminary data.</text>
</comment>
<dbReference type="Pfam" id="PF07715">
    <property type="entry name" value="Plug"/>
    <property type="match status" value="1"/>
</dbReference>
<dbReference type="PANTHER" id="PTHR30069:SF40">
    <property type="entry name" value="TONB-DEPENDENT RECEPTOR NMB0964-RELATED"/>
    <property type="match status" value="1"/>
</dbReference>
<keyword evidence="16" id="KW-1185">Reference proteome</keyword>
<evidence type="ECO:0000256" key="2">
    <source>
        <dbReference type="ARBA" id="ARBA00009810"/>
    </source>
</evidence>
<keyword evidence="12" id="KW-0732">Signal</keyword>
<gene>
    <name evidence="15" type="ORF">HNQ51_001499</name>
</gene>
<reference evidence="15 16" key="1">
    <citation type="submission" date="2020-08" db="EMBL/GenBank/DDBJ databases">
        <title>Genomic Encyclopedia of Type Strains, Phase IV (KMG-IV): sequencing the most valuable type-strain genomes for metagenomic binning, comparative biology and taxonomic classification.</title>
        <authorList>
            <person name="Goeker M."/>
        </authorList>
    </citation>
    <scope>NUCLEOTIDE SEQUENCE [LARGE SCALE GENOMIC DNA]</scope>
    <source>
        <strain evidence="15 16">DSM 23958</strain>
    </source>
</reference>
<name>A0A840S5A7_9BURK</name>
<dbReference type="GO" id="GO:0044718">
    <property type="term" value="P:siderophore transmembrane transport"/>
    <property type="evidence" value="ECO:0007669"/>
    <property type="project" value="TreeGrafter"/>
</dbReference>
<sequence length="707" mass="75940">MTSSSKRPTALLALCACLSALLPVQAQTSTPPATDPVSPSVEPKSDTGPAEKAQNLPPVVVTGNPLRNTLQDAWATRLGGDELAARRGNSLAATLDGLPGVAASAFGPQASRPILRGLDGDRLRILANGGSAFDAASLSPDHAVALDPLVIESVEILRGPAALLYGGNALGGVINSLDNRVPKEARGGHSGAVETRWGGAASQRQVAGVWDFAPERGQSGWAWHADASRRLSENQRSPLFVAEGESAREVRNSAGSQRAAAVGAGWVGPAGFAGLSLDDFHAGYGVTAEPDVRIAMQRQRLGHEGEWRIAEGWLQALRWQAARTRYAHDEIEGSGEVGTHFALRGSDARLELTHRPMAGLSGAFGAQWESQAFEALGDEAFVPSTRTRQQGLFVFEQWQQGAWTLGAGARKERVQQSSAGDAPDAEEPRFGAAQSRRFAPRSLALQGRWQAAPGWSLQAQWSDSQRAPTHYELFANGLHLATAAFERGDPHLGLERAKGQELALVYAQGGSSFQFNLHRQRFANYLLLRATGEEVEAEHHHGEEGGAEEVEAHVPVYAFEGVPARLWGYEVQASHRWTLGGWAWQLTGSLDRVRGERAGGEPLPRLAPQRLSLGLQLRQGDWTLRVDARHAKAQTRVAADDRATPGYRWLDVSLSQGFKLGGLDGLWELKLQNLGNALAYNASTLATVRDLAPLPGRNAQLRLGLIF</sequence>
<evidence type="ECO:0000256" key="5">
    <source>
        <dbReference type="ARBA" id="ARBA00022692"/>
    </source>
</evidence>
<evidence type="ECO:0000256" key="12">
    <source>
        <dbReference type="SAM" id="SignalP"/>
    </source>
</evidence>
<organism evidence="15 16">
    <name type="scientific">Inhella inkyongensis</name>
    <dbReference type="NCBI Taxonomy" id="392593"/>
    <lineage>
        <taxon>Bacteria</taxon>
        <taxon>Pseudomonadati</taxon>
        <taxon>Pseudomonadota</taxon>
        <taxon>Betaproteobacteria</taxon>
        <taxon>Burkholderiales</taxon>
        <taxon>Sphaerotilaceae</taxon>
        <taxon>Inhella</taxon>
    </lineage>
</organism>
<keyword evidence="8 15" id="KW-0675">Receptor</keyword>
<evidence type="ECO:0000256" key="4">
    <source>
        <dbReference type="ARBA" id="ARBA00022452"/>
    </source>
</evidence>
<evidence type="ECO:0000259" key="14">
    <source>
        <dbReference type="Pfam" id="PF07715"/>
    </source>
</evidence>
<proteinExistence type="inferred from homology"/>